<dbReference type="OrthoDB" id="94998at2759"/>
<sequence>MKTTAALSLVSLLPLLDGALAHPVKNNNGICKFEQRNVLSRSVQPMVKRQNDSTWNPPSELVTPLNEVWEHEVSTYSDALGFKNYGYDQVIDGKGKINYCVRWDSSQKVTATQRQQIEAAAKKSFSKWIDALAGFDGWPYDTVEVSVVGWAVKDKSLLEDASGVEVYTTTDADGIPQCDEGCGRFFHQDNDYSQCAAGADKHYDMSLWLTEGMQGGAGGDWGQRIGSEYFLQTMNDENVHILLHEIGHTFALDDFYDWTPTGVSNFIMLAGSAMEITEFDKWMARDWWRHLKSRYSL</sequence>
<feature type="signal peptide" evidence="1">
    <location>
        <begin position="1"/>
        <end position="21"/>
    </location>
</feature>
<dbReference type="EMBL" id="VCHE01000043">
    <property type="protein sequence ID" value="KAB2574494.1"/>
    <property type="molecule type" value="Genomic_DNA"/>
</dbReference>
<dbReference type="PANTHER" id="PTHR35606">
    <property type="entry name" value="CELLULOSE-BINDING FAMILY II PROTEIN"/>
    <property type="match status" value="1"/>
</dbReference>
<feature type="chain" id="PRO_5024817152" description="Cellulose-binding family II protein" evidence="1">
    <location>
        <begin position="22"/>
        <end position="297"/>
    </location>
</feature>
<keyword evidence="3" id="KW-1185">Reference proteome</keyword>
<gene>
    <name evidence="2" type="ORF">DBV05_g6855</name>
</gene>
<dbReference type="SUPFAM" id="SSF55486">
    <property type="entry name" value="Metalloproteases ('zincins'), catalytic domain"/>
    <property type="match status" value="1"/>
</dbReference>
<evidence type="ECO:0008006" key="4">
    <source>
        <dbReference type="Google" id="ProtNLM"/>
    </source>
</evidence>
<comment type="caution">
    <text evidence="2">The sequence shown here is derived from an EMBL/GenBank/DDBJ whole genome shotgun (WGS) entry which is preliminary data.</text>
</comment>
<dbReference type="PANTHER" id="PTHR35606:SF4">
    <property type="entry name" value="CELLULOSE-BINDING FAMILY II PROTEIN"/>
    <property type="match status" value="1"/>
</dbReference>
<accession>A0A5N5DBG4</accession>
<protein>
    <recommendedName>
        <fullName evidence="4">Cellulose-binding family II protein</fullName>
    </recommendedName>
</protein>
<name>A0A5N5DBG4_9PEZI</name>
<proteinExistence type="predicted"/>
<reference evidence="2 3" key="1">
    <citation type="journal article" date="2019" name="Sci. Rep.">
        <title>A multi-omics analysis of the grapevine pathogen Lasiodiplodia theobromae reveals that temperature affects the expression of virulence- and pathogenicity-related genes.</title>
        <authorList>
            <person name="Felix C."/>
            <person name="Meneses R."/>
            <person name="Goncalves M.F.M."/>
            <person name="Tilleman L."/>
            <person name="Duarte A.S."/>
            <person name="Jorrin-Novo J.V."/>
            <person name="Van de Peer Y."/>
            <person name="Deforce D."/>
            <person name="Van Nieuwerburgh F."/>
            <person name="Esteves A.C."/>
            <person name="Alves A."/>
        </authorList>
    </citation>
    <scope>NUCLEOTIDE SEQUENCE [LARGE SCALE GENOMIC DNA]</scope>
    <source>
        <strain evidence="2 3">LA-SOL3</strain>
    </source>
</reference>
<evidence type="ECO:0000313" key="3">
    <source>
        <dbReference type="Proteomes" id="UP000325902"/>
    </source>
</evidence>
<dbReference type="Proteomes" id="UP000325902">
    <property type="component" value="Unassembled WGS sequence"/>
</dbReference>
<keyword evidence="1" id="KW-0732">Signal</keyword>
<organism evidence="2 3">
    <name type="scientific">Lasiodiplodia theobromae</name>
    <dbReference type="NCBI Taxonomy" id="45133"/>
    <lineage>
        <taxon>Eukaryota</taxon>
        <taxon>Fungi</taxon>
        <taxon>Dikarya</taxon>
        <taxon>Ascomycota</taxon>
        <taxon>Pezizomycotina</taxon>
        <taxon>Dothideomycetes</taxon>
        <taxon>Dothideomycetes incertae sedis</taxon>
        <taxon>Botryosphaeriales</taxon>
        <taxon>Botryosphaeriaceae</taxon>
        <taxon>Lasiodiplodia</taxon>
    </lineage>
</organism>
<dbReference type="AlphaFoldDB" id="A0A5N5DBG4"/>
<evidence type="ECO:0000256" key="1">
    <source>
        <dbReference type="SAM" id="SignalP"/>
    </source>
</evidence>
<evidence type="ECO:0000313" key="2">
    <source>
        <dbReference type="EMBL" id="KAB2574494.1"/>
    </source>
</evidence>